<keyword evidence="2" id="KW-0812">Transmembrane</keyword>
<evidence type="ECO:0000256" key="1">
    <source>
        <dbReference type="SAM" id="MobiDB-lite"/>
    </source>
</evidence>
<comment type="caution">
    <text evidence="4">The sequence shown here is derived from an EMBL/GenBank/DDBJ whole genome shotgun (WGS) entry which is preliminary data.</text>
</comment>
<keyword evidence="2" id="KW-0472">Membrane</keyword>
<feature type="transmembrane region" description="Helical" evidence="2">
    <location>
        <begin position="211"/>
        <end position="238"/>
    </location>
</feature>
<dbReference type="Pfam" id="PF20705">
    <property type="entry name" value="DUF6821"/>
    <property type="match status" value="1"/>
</dbReference>
<evidence type="ECO:0000313" key="4">
    <source>
        <dbReference type="EMBL" id="KAK9902493.1"/>
    </source>
</evidence>
<dbReference type="InterPro" id="IPR045883">
    <property type="entry name" value="At4g13530-like"/>
</dbReference>
<evidence type="ECO:0000259" key="3">
    <source>
        <dbReference type="Pfam" id="PF20705"/>
    </source>
</evidence>
<organism evidence="4 5">
    <name type="scientific">Rubus argutus</name>
    <name type="common">Southern blackberry</name>
    <dbReference type="NCBI Taxonomy" id="59490"/>
    <lineage>
        <taxon>Eukaryota</taxon>
        <taxon>Viridiplantae</taxon>
        <taxon>Streptophyta</taxon>
        <taxon>Embryophyta</taxon>
        <taxon>Tracheophyta</taxon>
        <taxon>Spermatophyta</taxon>
        <taxon>Magnoliopsida</taxon>
        <taxon>eudicotyledons</taxon>
        <taxon>Gunneridae</taxon>
        <taxon>Pentapetalae</taxon>
        <taxon>rosids</taxon>
        <taxon>fabids</taxon>
        <taxon>Rosales</taxon>
        <taxon>Rosaceae</taxon>
        <taxon>Rosoideae</taxon>
        <taxon>Rosoideae incertae sedis</taxon>
        <taxon>Rubus</taxon>
    </lineage>
</organism>
<feature type="domain" description="DUF6821" evidence="3">
    <location>
        <begin position="121"/>
        <end position="294"/>
    </location>
</feature>
<dbReference type="PANTHER" id="PTHR33646">
    <property type="entry name" value="GB|AAF00631.1"/>
    <property type="match status" value="1"/>
</dbReference>
<evidence type="ECO:0000256" key="2">
    <source>
        <dbReference type="SAM" id="Phobius"/>
    </source>
</evidence>
<accession>A0AAW1VLE0</accession>
<keyword evidence="2" id="KW-1133">Transmembrane helix</keyword>
<feature type="region of interest" description="Disordered" evidence="1">
    <location>
        <begin position="163"/>
        <end position="190"/>
    </location>
</feature>
<reference evidence="4 5" key="1">
    <citation type="journal article" date="2023" name="G3 (Bethesda)">
        <title>A chromosome-length genome assembly and annotation of blackberry (Rubus argutus, cv. 'Hillquist').</title>
        <authorList>
            <person name="Bruna T."/>
            <person name="Aryal R."/>
            <person name="Dudchenko O."/>
            <person name="Sargent D.J."/>
            <person name="Mead D."/>
            <person name="Buti M."/>
            <person name="Cavallini A."/>
            <person name="Hytonen T."/>
            <person name="Andres J."/>
            <person name="Pham M."/>
            <person name="Weisz D."/>
            <person name="Mascagni F."/>
            <person name="Usai G."/>
            <person name="Natali L."/>
            <person name="Bassil N."/>
            <person name="Fernandez G.E."/>
            <person name="Lomsadze A."/>
            <person name="Armour M."/>
            <person name="Olukolu B."/>
            <person name="Poorten T."/>
            <person name="Britton C."/>
            <person name="Davik J."/>
            <person name="Ashrafi H."/>
            <person name="Aiden E.L."/>
            <person name="Borodovsky M."/>
            <person name="Worthington M."/>
        </authorList>
    </citation>
    <scope>NUCLEOTIDE SEQUENCE [LARGE SCALE GENOMIC DNA]</scope>
    <source>
        <strain evidence="4">PI 553951</strain>
    </source>
</reference>
<proteinExistence type="predicted"/>
<dbReference type="EMBL" id="JBEDUW010000253">
    <property type="protein sequence ID" value="KAK9902493.1"/>
    <property type="molecule type" value="Genomic_DNA"/>
</dbReference>
<dbReference type="Proteomes" id="UP001457282">
    <property type="component" value="Unassembled WGS sequence"/>
</dbReference>
<dbReference type="AlphaFoldDB" id="A0AAW1VLE0"/>
<dbReference type="PANTHER" id="PTHR33646:SF2">
    <property type="entry name" value="F20H23.8 PROTEIN"/>
    <property type="match status" value="1"/>
</dbReference>
<name>A0AAW1VLE0_RUBAR</name>
<evidence type="ECO:0000313" key="5">
    <source>
        <dbReference type="Proteomes" id="UP001457282"/>
    </source>
</evidence>
<keyword evidence="5" id="KW-1185">Reference proteome</keyword>
<dbReference type="InterPro" id="IPR049224">
    <property type="entry name" value="DUF6821"/>
</dbReference>
<protein>
    <recommendedName>
        <fullName evidence="3">DUF6821 domain-containing protein</fullName>
    </recommendedName>
</protein>
<gene>
    <name evidence="4" type="ORF">M0R45_001566</name>
</gene>
<sequence length="295" mass="32285">MDLDEWEYLPDDGFLDFHEVGEKKVFFGKSYFDSKSVFNVYQDYCIIQSPDSSNSKKLQITDPVAVAPNQLALPVQIQLNHPPSFCRSTQTQDGEQETSLVPISSSALNSGIIGGGGDGGDQDPLLSQVYFKKTWEPEFVDMKMDSPKSPTRGGLGFVHQTSADSAAAAGGGGGKFQFDDKDEPQVSSPRMKTNLLETKEEEQGKSQNHNIWNLSFTGIGAICSFGFAAATICILFLGSHHQNHKRFRISTHDNKRIKDVVHQTTKLNEAFSAVGGRGVPLTRAHITSGGYYTAL</sequence>